<feature type="transmembrane region" description="Helical" evidence="1">
    <location>
        <begin position="199"/>
        <end position="216"/>
    </location>
</feature>
<accession>A2EJ97</accession>
<dbReference type="VEuPathDB" id="TrichDB:TVAG_240500"/>
<dbReference type="Proteomes" id="UP000001542">
    <property type="component" value="Unassembled WGS sequence"/>
</dbReference>
<feature type="transmembrane region" description="Helical" evidence="1">
    <location>
        <begin position="429"/>
        <end position="447"/>
    </location>
</feature>
<feature type="transmembrane region" description="Helical" evidence="1">
    <location>
        <begin position="351"/>
        <end position="370"/>
    </location>
</feature>
<evidence type="ECO:0000313" key="2">
    <source>
        <dbReference type="EMBL" id="EAY07249.1"/>
    </source>
</evidence>
<dbReference type="VEuPathDB" id="TrichDB:TVAGG3_0315010"/>
<name>A2EJ97_TRIV3</name>
<dbReference type="eggNOG" id="ENOG502SR4Z">
    <property type="taxonomic scope" value="Eukaryota"/>
</dbReference>
<organism evidence="2 3">
    <name type="scientific">Trichomonas vaginalis (strain ATCC PRA-98 / G3)</name>
    <dbReference type="NCBI Taxonomy" id="412133"/>
    <lineage>
        <taxon>Eukaryota</taxon>
        <taxon>Metamonada</taxon>
        <taxon>Parabasalia</taxon>
        <taxon>Trichomonadida</taxon>
        <taxon>Trichomonadidae</taxon>
        <taxon>Trichomonas</taxon>
    </lineage>
</organism>
<sequence>MIINLNYLWALEIYSCCFFGYQFTTLLTHRFFGFFTRLAIGLPIGLISFAWLILIVSYFIPMTNMHAYLALSTFGLFGIILKFLNRNIQFKVQITFDYFHRWAVILCSFFLTLAVYSANLAGDRYSKGAAYSDLPFHLNIITSFSYGPAYRREEFYKIDSPFYHGKNLAYPLIPDFLSAALVTTGDASLQKSLFFPSEIMMLSLVIAVYQLTNYILKDEFQSVMSLLIFMTTGGLAFVLLFDKTKQWDEHERCDFIHHWTNDFDGYWFQTLMHLLLPQRSSLFAVPLCFWTIYLLIHAVKLEDFRLMFLASLITGYMPQVQAHAYMAIAQWSITYAIITFPYLTREKWKRFFFLWLLYGVVANAMAIPQLPPFFQRISIARKSFLQIEPVYKRYGKGIVGFYKTWWLSLGVFAFGALIGGWAEANTEQIVLYIPSLVVFFIANFVRYQDWLWDNIKIYYDGWMPIALPFATQFIFGFYNRYKRGERPILNKMTFFALLFMTCCSGTIHCIFYLSTPAELYSTDKLKFGKWVAENTRVNDVFVNDDSHEQSPSSLGGRISMLGFSGWIETHGLDYYGRRHHLHLLRTQPENVLEYDKENIWYLFQSDESSPKFTPDLNNSIWELVYDSVNLTLFRRNLKA</sequence>
<protein>
    <submittedName>
        <fullName evidence="2">Uncharacterized protein</fullName>
    </submittedName>
</protein>
<evidence type="ECO:0000256" key="1">
    <source>
        <dbReference type="SAM" id="Phobius"/>
    </source>
</evidence>
<gene>
    <name evidence="2" type="ORF">TVAG_240500</name>
</gene>
<dbReference type="EMBL" id="DS113404">
    <property type="protein sequence ID" value="EAY07249.1"/>
    <property type="molecule type" value="Genomic_DNA"/>
</dbReference>
<feature type="transmembrane region" description="Helical" evidence="1">
    <location>
        <begin position="281"/>
        <end position="299"/>
    </location>
</feature>
<keyword evidence="1" id="KW-0472">Membrane</keyword>
<feature type="transmembrane region" description="Helical" evidence="1">
    <location>
        <begin position="324"/>
        <end position="344"/>
    </location>
</feature>
<feature type="transmembrane region" description="Helical" evidence="1">
    <location>
        <begin position="493"/>
        <end position="513"/>
    </location>
</feature>
<feature type="transmembrane region" description="Helical" evidence="1">
    <location>
        <begin position="39"/>
        <end position="60"/>
    </location>
</feature>
<dbReference type="InParanoid" id="A2EJ97"/>
<evidence type="ECO:0000313" key="3">
    <source>
        <dbReference type="Proteomes" id="UP000001542"/>
    </source>
</evidence>
<feature type="transmembrane region" description="Helical" evidence="1">
    <location>
        <begin position="66"/>
        <end position="84"/>
    </location>
</feature>
<feature type="transmembrane region" description="Helical" evidence="1">
    <location>
        <begin position="96"/>
        <end position="118"/>
    </location>
</feature>
<dbReference type="OrthoDB" id="10263533at2759"/>
<feature type="transmembrane region" description="Helical" evidence="1">
    <location>
        <begin position="6"/>
        <end position="27"/>
    </location>
</feature>
<dbReference type="AlphaFoldDB" id="A2EJ97"/>
<proteinExistence type="predicted"/>
<feature type="transmembrane region" description="Helical" evidence="1">
    <location>
        <begin position="462"/>
        <end position="481"/>
    </location>
</feature>
<dbReference type="RefSeq" id="XP_001319472.1">
    <property type="nucleotide sequence ID" value="XM_001319437.1"/>
</dbReference>
<feature type="transmembrane region" description="Helical" evidence="1">
    <location>
        <begin position="404"/>
        <end position="422"/>
    </location>
</feature>
<keyword evidence="1" id="KW-1133">Transmembrane helix</keyword>
<reference evidence="2" key="1">
    <citation type="submission" date="2006-10" db="EMBL/GenBank/DDBJ databases">
        <authorList>
            <person name="Amadeo P."/>
            <person name="Zhao Q."/>
            <person name="Wortman J."/>
            <person name="Fraser-Liggett C."/>
            <person name="Carlton J."/>
        </authorList>
    </citation>
    <scope>NUCLEOTIDE SEQUENCE</scope>
    <source>
        <strain evidence="2">G3</strain>
    </source>
</reference>
<keyword evidence="3" id="KW-1185">Reference proteome</keyword>
<reference evidence="2" key="2">
    <citation type="journal article" date="2007" name="Science">
        <title>Draft genome sequence of the sexually transmitted pathogen Trichomonas vaginalis.</title>
        <authorList>
            <person name="Carlton J.M."/>
            <person name="Hirt R.P."/>
            <person name="Silva J.C."/>
            <person name="Delcher A.L."/>
            <person name="Schatz M."/>
            <person name="Zhao Q."/>
            <person name="Wortman J.R."/>
            <person name="Bidwell S.L."/>
            <person name="Alsmark U.C.M."/>
            <person name="Besteiro S."/>
            <person name="Sicheritz-Ponten T."/>
            <person name="Noel C.J."/>
            <person name="Dacks J.B."/>
            <person name="Foster P.G."/>
            <person name="Simillion C."/>
            <person name="Van de Peer Y."/>
            <person name="Miranda-Saavedra D."/>
            <person name="Barton G.J."/>
            <person name="Westrop G.D."/>
            <person name="Mueller S."/>
            <person name="Dessi D."/>
            <person name="Fiori P.L."/>
            <person name="Ren Q."/>
            <person name="Paulsen I."/>
            <person name="Zhang H."/>
            <person name="Bastida-Corcuera F.D."/>
            <person name="Simoes-Barbosa A."/>
            <person name="Brown M.T."/>
            <person name="Hayes R.D."/>
            <person name="Mukherjee M."/>
            <person name="Okumura C.Y."/>
            <person name="Schneider R."/>
            <person name="Smith A.J."/>
            <person name="Vanacova S."/>
            <person name="Villalvazo M."/>
            <person name="Haas B.J."/>
            <person name="Pertea M."/>
            <person name="Feldblyum T.V."/>
            <person name="Utterback T.R."/>
            <person name="Shu C.L."/>
            <person name="Osoegawa K."/>
            <person name="de Jong P.J."/>
            <person name="Hrdy I."/>
            <person name="Horvathova L."/>
            <person name="Zubacova Z."/>
            <person name="Dolezal P."/>
            <person name="Malik S.B."/>
            <person name="Logsdon J.M. Jr."/>
            <person name="Henze K."/>
            <person name="Gupta A."/>
            <person name="Wang C.C."/>
            <person name="Dunne R.L."/>
            <person name="Upcroft J.A."/>
            <person name="Upcroft P."/>
            <person name="White O."/>
            <person name="Salzberg S.L."/>
            <person name="Tang P."/>
            <person name="Chiu C.-H."/>
            <person name="Lee Y.-S."/>
            <person name="Embley T.M."/>
            <person name="Coombs G.H."/>
            <person name="Mottram J.C."/>
            <person name="Tachezy J."/>
            <person name="Fraser-Liggett C.M."/>
            <person name="Johnson P.J."/>
        </authorList>
    </citation>
    <scope>NUCLEOTIDE SEQUENCE [LARGE SCALE GENOMIC DNA]</scope>
    <source>
        <strain evidence="2">G3</strain>
    </source>
</reference>
<feature type="transmembrane region" description="Helical" evidence="1">
    <location>
        <begin position="222"/>
        <end position="241"/>
    </location>
</feature>
<dbReference type="KEGG" id="tva:4765128"/>
<keyword evidence="1" id="KW-0812">Transmembrane</keyword>